<protein>
    <submittedName>
        <fullName evidence="3">DUF4129 domain-containing protein</fullName>
    </submittedName>
</protein>
<sequence length="233" mass="24917">MTPAASILAFGLLAGDGDVPVDPTGDEARRWIIEELSGPQYQAAKPTWWDLLSQAFWDWLSSLDLSGAGFLQGPLLAIVVTVIAAVIVAAFLIFGVPRLRRRSALGGALFGEDEDRASEQLRAAARSAAASGDWALAIEELFRCLARVMSERVLVSTDPGATATGFAARAGAVFPGFADRLGAGAGVFDRVRYLGGRGTETDYRDLLDLEQELRAARPLARDRAASEMPEPVR</sequence>
<accession>A0ABP7FBL6</accession>
<dbReference type="InterPro" id="IPR025403">
    <property type="entry name" value="TgpA-like_C"/>
</dbReference>
<evidence type="ECO:0000313" key="3">
    <source>
        <dbReference type="EMBL" id="GAA3735779.1"/>
    </source>
</evidence>
<organism evidence="3 4">
    <name type="scientific">Leifsonella bigeumensis</name>
    <dbReference type="NCBI Taxonomy" id="433643"/>
    <lineage>
        <taxon>Bacteria</taxon>
        <taxon>Bacillati</taxon>
        <taxon>Actinomycetota</taxon>
        <taxon>Actinomycetes</taxon>
        <taxon>Micrococcales</taxon>
        <taxon>Microbacteriaceae</taxon>
        <taxon>Leifsonella</taxon>
    </lineage>
</organism>
<dbReference type="EMBL" id="BAABAE010000002">
    <property type="protein sequence ID" value="GAA3735779.1"/>
    <property type="molecule type" value="Genomic_DNA"/>
</dbReference>
<keyword evidence="1" id="KW-0812">Transmembrane</keyword>
<keyword evidence="4" id="KW-1185">Reference proteome</keyword>
<evidence type="ECO:0000256" key="1">
    <source>
        <dbReference type="SAM" id="Phobius"/>
    </source>
</evidence>
<keyword evidence="1" id="KW-1133">Transmembrane helix</keyword>
<evidence type="ECO:0000259" key="2">
    <source>
        <dbReference type="Pfam" id="PF13559"/>
    </source>
</evidence>
<feature type="domain" description="Protein-glutamine gamma-glutamyltransferase-like C-terminal" evidence="2">
    <location>
        <begin position="142"/>
        <end position="209"/>
    </location>
</feature>
<feature type="transmembrane region" description="Helical" evidence="1">
    <location>
        <begin position="75"/>
        <end position="96"/>
    </location>
</feature>
<keyword evidence="1" id="KW-0472">Membrane</keyword>
<gene>
    <name evidence="3" type="ORF">GCM10022239_09760</name>
</gene>
<proteinExistence type="predicted"/>
<reference evidence="4" key="1">
    <citation type="journal article" date="2019" name="Int. J. Syst. Evol. Microbiol.">
        <title>The Global Catalogue of Microorganisms (GCM) 10K type strain sequencing project: providing services to taxonomists for standard genome sequencing and annotation.</title>
        <authorList>
            <consortium name="The Broad Institute Genomics Platform"/>
            <consortium name="The Broad Institute Genome Sequencing Center for Infectious Disease"/>
            <person name="Wu L."/>
            <person name="Ma J."/>
        </authorList>
    </citation>
    <scope>NUCLEOTIDE SEQUENCE [LARGE SCALE GENOMIC DNA]</scope>
    <source>
        <strain evidence="4">JCM 16949</strain>
    </source>
</reference>
<dbReference type="Proteomes" id="UP001501004">
    <property type="component" value="Unassembled WGS sequence"/>
</dbReference>
<evidence type="ECO:0000313" key="4">
    <source>
        <dbReference type="Proteomes" id="UP001501004"/>
    </source>
</evidence>
<dbReference type="Pfam" id="PF13559">
    <property type="entry name" value="DUF4129"/>
    <property type="match status" value="1"/>
</dbReference>
<dbReference type="RefSeq" id="WP_344754287.1">
    <property type="nucleotide sequence ID" value="NZ_BAABAE010000002.1"/>
</dbReference>
<name>A0ABP7FBL6_9MICO</name>
<comment type="caution">
    <text evidence="3">The sequence shown here is derived from an EMBL/GenBank/DDBJ whole genome shotgun (WGS) entry which is preliminary data.</text>
</comment>